<evidence type="ECO:0000313" key="2">
    <source>
        <dbReference type="Proteomes" id="UP000316621"/>
    </source>
</evidence>
<dbReference type="Gramene" id="RZC73682">
    <property type="protein sequence ID" value="RZC73682"/>
    <property type="gene ID" value="C5167_049162"/>
</dbReference>
<sequence length="57" mass="6182">MAAIIEVGSLVDLALNRMLADANFPVELDRFIAQVSVRNNGQVDVASVTEFARSIFS</sequence>
<protein>
    <submittedName>
        <fullName evidence="1">Uncharacterized protein</fullName>
    </submittedName>
</protein>
<accession>A0A4Y7KMR7</accession>
<reference evidence="1 2" key="1">
    <citation type="journal article" date="2018" name="Science">
        <title>The opium poppy genome and morphinan production.</title>
        <authorList>
            <person name="Guo L."/>
            <person name="Winzer T."/>
            <person name="Yang X."/>
            <person name="Li Y."/>
            <person name="Ning Z."/>
            <person name="He Z."/>
            <person name="Teodor R."/>
            <person name="Lu Y."/>
            <person name="Bowser T.A."/>
            <person name="Graham I.A."/>
            <person name="Ye K."/>
        </authorList>
    </citation>
    <scope>NUCLEOTIDE SEQUENCE [LARGE SCALE GENOMIC DNA]</scope>
    <source>
        <strain evidence="2">cv. HN1</strain>
        <tissue evidence="1">Leaves</tissue>
    </source>
</reference>
<evidence type="ECO:0000313" key="1">
    <source>
        <dbReference type="EMBL" id="RZC73682.1"/>
    </source>
</evidence>
<organism evidence="1 2">
    <name type="scientific">Papaver somniferum</name>
    <name type="common">Opium poppy</name>
    <dbReference type="NCBI Taxonomy" id="3469"/>
    <lineage>
        <taxon>Eukaryota</taxon>
        <taxon>Viridiplantae</taxon>
        <taxon>Streptophyta</taxon>
        <taxon>Embryophyta</taxon>
        <taxon>Tracheophyta</taxon>
        <taxon>Spermatophyta</taxon>
        <taxon>Magnoliopsida</taxon>
        <taxon>Ranunculales</taxon>
        <taxon>Papaveraceae</taxon>
        <taxon>Papaveroideae</taxon>
        <taxon>Papaver</taxon>
    </lineage>
</organism>
<dbReference type="Proteomes" id="UP000316621">
    <property type="component" value="Chromosome 8"/>
</dbReference>
<dbReference type="AlphaFoldDB" id="A0A4Y7KMR7"/>
<name>A0A4Y7KMR7_PAPSO</name>
<gene>
    <name evidence="1" type="ORF">C5167_049162</name>
</gene>
<keyword evidence="2" id="KW-1185">Reference proteome</keyword>
<proteinExistence type="predicted"/>
<dbReference type="EMBL" id="CM010722">
    <property type="protein sequence ID" value="RZC73682.1"/>
    <property type="molecule type" value="Genomic_DNA"/>
</dbReference>